<evidence type="ECO:0000313" key="4">
    <source>
        <dbReference type="Proteomes" id="UP000182692"/>
    </source>
</evidence>
<reference evidence="3 4" key="1">
    <citation type="submission" date="2016-10" db="EMBL/GenBank/DDBJ databases">
        <authorList>
            <person name="de Groot N.N."/>
        </authorList>
    </citation>
    <scope>NUCLEOTIDE SEQUENCE [LARGE SCALE GENOMIC DNA]</scope>
    <source>
        <strain evidence="3 4">DSM 15893</strain>
    </source>
</reference>
<evidence type="ECO:0000259" key="2">
    <source>
        <dbReference type="Pfam" id="PF18945"/>
    </source>
</evidence>
<evidence type="ECO:0000313" key="3">
    <source>
        <dbReference type="EMBL" id="SFP38181.1"/>
    </source>
</evidence>
<name>A0A1I5PX24_9GAMM</name>
<proteinExistence type="predicted"/>
<dbReference type="Proteomes" id="UP000182692">
    <property type="component" value="Unassembled WGS sequence"/>
</dbReference>
<dbReference type="EMBL" id="FOWR01000013">
    <property type="protein sequence ID" value="SFP38181.1"/>
    <property type="molecule type" value="Genomic_DNA"/>
</dbReference>
<dbReference type="RefSeq" id="WP_074926850.1">
    <property type="nucleotide sequence ID" value="NZ_FOWR01000013.1"/>
</dbReference>
<organism evidence="3 4">
    <name type="scientific">Enterovibrio norvegicus DSM 15893</name>
    <dbReference type="NCBI Taxonomy" id="1121869"/>
    <lineage>
        <taxon>Bacteria</taxon>
        <taxon>Pseudomonadati</taxon>
        <taxon>Pseudomonadota</taxon>
        <taxon>Gammaproteobacteria</taxon>
        <taxon>Vibrionales</taxon>
        <taxon>Vibrionaceae</taxon>
        <taxon>Enterovibrio</taxon>
    </lineage>
</organism>
<dbReference type="OrthoDB" id="9764000at2"/>
<gene>
    <name evidence="3" type="ORF">SAMN03084138_02064</name>
</gene>
<dbReference type="STRING" id="1121869.SAMN03084138_02064"/>
<evidence type="ECO:0000259" key="1">
    <source>
        <dbReference type="Pfam" id="PF05943"/>
    </source>
</evidence>
<dbReference type="PANTHER" id="PTHR35565">
    <property type="entry name" value="CYTOPLASMIC PROTEIN-RELATED"/>
    <property type="match status" value="1"/>
</dbReference>
<dbReference type="PANTHER" id="PTHR35565:SF1">
    <property type="entry name" value="TYPE VI SECRETION SYSTEM CONTRACTILE SHEATH LARGE SUBUNIT"/>
    <property type="match status" value="1"/>
</dbReference>
<dbReference type="Pfam" id="PF05943">
    <property type="entry name" value="VipB"/>
    <property type="match status" value="1"/>
</dbReference>
<dbReference type="NCBIfam" id="TIGR03355">
    <property type="entry name" value="VI_chp_2"/>
    <property type="match status" value="1"/>
</dbReference>
<protein>
    <submittedName>
        <fullName evidence="3">Type VI secretion system protein ImpC</fullName>
    </submittedName>
</protein>
<dbReference type="Pfam" id="PF18945">
    <property type="entry name" value="VipB_2"/>
    <property type="match status" value="1"/>
</dbReference>
<dbReference type="AlphaFoldDB" id="A0A1I5PX24"/>
<feature type="domain" description="TssC1 N-terminal" evidence="1">
    <location>
        <begin position="69"/>
        <end position="368"/>
    </location>
</feature>
<feature type="domain" description="TssC1 C-terminal" evidence="2">
    <location>
        <begin position="381"/>
        <end position="491"/>
    </location>
</feature>
<dbReference type="GeneID" id="35870105"/>
<dbReference type="InterPro" id="IPR044031">
    <property type="entry name" value="TssC1_N"/>
</dbReference>
<accession>A0A1I5PX24</accession>
<sequence length="494" mass="55758">MSDTNIIQDNSQPLDSSSDMALLDQIVEATKIPPDNHAFSIMKSGVEALIKDLVKPEYRGVKINGDLVDAIIGEIDTQLSLQVDEILHTQDFLKMESAWRGLQFLVERTDFRENIRLEMMNLSKQDLHEDFEDSPEVVKSGLYQLAYTKEYGQFGGQPYGAIIANYEFGPGSQDMTLLSDIAAVCTMSHSPFIAAAGREFFGIDDWKSLPSLKDLKSVFEGPQYQKWNAFRENEDSRHIGLTLPRFLLRQPYGGDGKICKSFNYQEQVNNDDNNFCWGNTAFAFATRLAASFADYRWCANIIGPQSGGMVDKLATYQFHSQGEVKSQIPTQVLLSERREYELSEEGFIGLTMRKGSDNAAFFSANSCQKPKTFSGPGAKDAELNYKLSTQLPYMLVMDRLAHYVKVLQRENIGSWKEKQDLERELNNWISQYVTEMDNPQPGVRSKHPLRGAQIAVNDVEGDPGWYQVSLKAKPHFKYMGASFTLSLVGKLDKE</sequence>
<dbReference type="InterPro" id="IPR044032">
    <property type="entry name" value="TssC1_C"/>
</dbReference>
<dbReference type="InterPro" id="IPR010269">
    <property type="entry name" value="T6SS_TssC-like"/>
</dbReference>